<evidence type="ECO:0000256" key="1">
    <source>
        <dbReference type="SAM" id="MobiDB-lite"/>
    </source>
</evidence>
<dbReference type="AlphaFoldDB" id="A0A326U9B7"/>
<keyword evidence="3" id="KW-1185">Reference proteome</keyword>
<feature type="region of interest" description="Disordered" evidence="1">
    <location>
        <begin position="1"/>
        <end position="20"/>
    </location>
</feature>
<dbReference type="PANTHER" id="PTHR42815">
    <property type="entry name" value="FAD-BINDING, PUTATIVE (AFU_ORTHOLOGUE AFUA_6G07600)-RELATED"/>
    <property type="match status" value="1"/>
</dbReference>
<dbReference type="EMBL" id="QKUF01000026">
    <property type="protein sequence ID" value="PZW23439.1"/>
    <property type="molecule type" value="Genomic_DNA"/>
</dbReference>
<evidence type="ECO:0000313" key="3">
    <source>
        <dbReference type="Proteomes" id="UP000248806"/>
    </source>
</evidence>
<sequence>MHVSKGQMEARARWGTQDSGADFDRKKTPYLSDEARAFISRQSFCVVSGPGMQWEPRSMIIAGNRGFILTPDAHTCVLKIPFMHERYRSAHLLYGILHQLLAGQPVKLSYCFVQHATRERLCVQGEAEVMLGEESDSFWLLLHVTQAFFHCSRYVRSSVAGLTASAEISTGEAALAEAVKRAGDTYLSPLVRAYLAQRHICFLCSVDEQRQYALNHRGGSKGFLVTLPPNQASPRGTILLPDYRGNGAFEAIGNILETGKAALLVPDYVSQMAVCIVGQAQVFDRADVPPDRLHHFPAAERIVALTVTDVEIQKELRFNQDRKKQHLVFTSANTNTTAPSYFVSSHTYDS</sequence>
<reference evidence="2 3" key="1">
    <citation type="submission" date="2018-06" db="EMBL/GenBank/DDBJ databases">
        <title>Genomic Encyclopedia of Archaeal and Bacterial Type Strains, Phase II (KMG-II): from individual species to whole genera.</title>
        <authorList>
            <person name="Goeker M."/>
        </authorList>
    </citation>
    <scope>NUCLEOTIDE SEQUENCE [LARGE SCALE GENOMIC DNA]</scope>
    <source>
        <strain evidence="2 3">ATCC BAA-1881</strain>
    </source>
</reference>
<name>A0A326U9B7_THEHA</name>
<dbReference type="OrthoDB" id="9796486at2"/>
<dbReference type="Gene3D" id="2.30.110.10">
    <property type="entry name" value="Electron Transport, Fmn-binding Protein, Chain A"/>
    <property type="match status" value="1"/>
</dbReference>
<dbReference type="SUPFAM" id="SSF50475">
    <property type="entry name" value="FMN-binding split barrel"/>
    <property type="match status" value="1"/>
</dbReference>
<protein>
    <submittedName>
        <fullName evidence="2">Pyridoxamine 5'-phosphate oxidase</fullName>
    </submittedName>
</protein>
<evidence type="ECO:0000313" key="2">
    <source>
        <dbReference type="EMBL" id="PZW23439.1"/>
    </source>
</evidence>
<organism evidence="2 3">
    <name type="scientific">Thermosporothrix hazakensis</name>
    <dbReference type="NCBI Taxonomy" id="644383"/>
    <lineage>
        <taxon>Bacteria</taxon>
        <taxon>Bacillati</taxon>
        <taxon>Chloroflexota</taxon>
        <taxon>Ktedonobacteria</taxon>
        <taxon>Ktedonobacterales</taxon>
        <taxon>Thermosporotrichaceae</taxon>
        <taxon>Thermosporothrix</taxon>
    </lineage>
</organism>
<dbReference type="RefSeq" id="WP_111325345.1">
    <property type="nucleotide sequence ID" value="NZ_BIFX01000001.1"/>
</dbReference>
<comment type="caution">
    <text evidence="2">The sequence shown here is derived from an EMBL/GenBank/DDBJ whole genome shotgun (WGS) entry which is preliminary data.</text>
</comment>
<accession>A0A326U9B7</accession>
<gene>
    <name evidence="2" type="ORF">EI42_05061</name>
</gene>
<dbReference type="Proteomes" id="UP000248806">
    <property type="component" value="Unassembled WGS sequence"/>
</dbReference>
<dbReference type="InterPro" id="IPR012349">
    <property type="entry name" value="Split_barrel_FMN-bd"/>
</dbReference>
<proteinExistence type="predicted"/>
<dbReference type="PANTHER" id="PTHR42815:SF2">
    <property type="entry name" value="FAD-BINDING, PUTATIVE (AFU_ORTHOLOGUE AFUA_6G07600)-RELATED"/>
    <property type="match status" value="1"/>
</dbReference>